<name>A6JL55_RAT</name>
<protein>
    <submittedName>
        <fullName evidence="1">RCG58784, isoform CRA_b</fullName>
    </submittedName>
</protein>
<dbReference type="Proteomes" id="UP000234681">
    <property type="component" value="Chromosome 11"/>
</dbReference>
<sequence length="39" mass="4657">MLASKNGFSLFRFKNIHKYAYICNCNKLYYKHVANKTNI</sequence>
<evidence type="ECO:0000313" key="1">
    <source>
        <dbReference type="EMBL" id="EDM10621.1"/>
    </source>
</evidence>
<dbReference type="AlphaFoldDB" id="A6JL55"/>
<proteinExistence type="predicted"/>
<organism evidence="1 2">
    <name type="scientific">Rattus norvegicus</name>
    <name type="common">Rat</name>
    <dbReference type="NCBI Taxonomy" id="10116"/>
    <lineage>
        <taxon>Eukaryota</taxon>
        <taxon>Metazoa</taxon>
        <taxon>Chordata</taxon>
        <taxon>Craniata</taxon>
        <taxon>Vertebrata</taxon>
        <taxon>Euteleostomi</taxon>
        <taxon>Mammalia</taxon>
        <taxon>Eutheria</taxon>
        <taxon>Euarchontoglires</taxon>
        <taxon>Glires</taxon>
        <taxon>Rodentia</taxon>
        <taxon>Myomorpha</taxon>
        <taxon>Muroidea</taxon>
        <taxon>Muridae</taxon>
        <taxon>Murinae</taxon>
        <taxon>Rattus</taxon>
    </lineage>
</organism>
<reference evidence="2" key="1">
    <citation type="submission" date="2005-09" db="EMBL/GenBank/DDBJ databases">
        <authorList>
            <person name="Mural R.J."/>
            <person name="Li P.W."/>
            <person name="Adams M.D."/>
            <person name="Amanatides P.G."/>
            <person name="Baden-Tillson H."/>
            <person name="Barnstead M."/>
            <person name="Chin S.H."/>
            <person name="Dew I."/>
            <person name="Evans C.A."/>
            <person name="Ferriera S."/>
            <person name="Flanigan M."/>
            <person name="Fosler C."/>
            <person name="Glodek A."/>
            <person name="Gu Z."/>
            <person name="Holt R.A."/>
            <person name="Jennings D."/>
            <person name="Kraft C.L."/>
            <person name="Lu F."/>
            <person name="Nguyen T."/>
            <person name="Nusskern D.R."/>
            <person name="Pfannkoch C.M."/>
            <person name="Sitter C."/>
            <person name="Sutton G.G."/>
            <person name="Venter J.C."/>
            <person name="Wang Z."/>
            <person name="Woodage T."/>
            <person name="Zheng X.H."/>
            <person name="Zhong F."/>
        </authorList>
    </citation>
    <scope>NUCLEOTIDE SEQUENCE [LARGE SCALE GENOMIC DNA]</scope>
    <source>
        <strain>BN</strain>
        <strain evidence="2">Sprague-Dawley</strain>
    </source>
</reference>
<dbReference type="EMBL" id="CH473989">
    <property type="protein sequence ID" value="EDM10621.1"/>
    <property type="molecule type" value="Genomic_DNA"/>
</dbReference>
<accession>A6JL55</accession>
<evidence type="ECO:0000313" key="2">
    <source>
        <dbReference type="Proteomes" id="UP000234681"/>
    </source>
</evidence>
<gene>
    <name evidence="1" type="ORF">rCG_58784</name>
</gene>